<organism evidence="2 3">
    <name type="scientific">Candidatus Lambdaproteobacteria bacterium RIFOXYD2_FULL_56_26</name>
    <dbReference type="NCBI Taxonomy" id="1817773"/>
    <lineage>
        <taxon>Bacteria</taxon>
        <taxon>Pseudomonadati</taxon>
        <taxon>Pseudomonadota</taxon>
        <taxon>Candidatus Lambdaproteobacteria</taxon>
    </lineage>
</organism>
<dbReference type="Gene3D" id="3.50.50.60">
    <property type="entry name" value="FAD/NAD(P)-binding domain"/>
    <property type="match status" value="2"/>
</dbReference>
<dbReference type="GO" id="GO:0016491">
    <property type="term" value="F:oxidoreductase activity"/>
    <property type="evidence" value="ECO:0007669"/>
    <property type="project" value="InterPro"/>
</dbReference>
<evidence type="ECO:0000313" key="2">
    <source>
        <dbReference type="EMBL" id="OGH01541.1"/>
    </source>
</evidence>
<accession>A0A1F6GU68</accession>
<dbReference type="InterPro" id="IPR023753">
    <property type="entry name" value="FAD/NAD-binding_dom"/>
</dbReference>
<dbReference type="PANTHER" id="PTHR43755:SF1">
    <property type="entry name" value="FAD-DEPENDENT PYRIDINE NUCLEOTIDE-DISULPHIDE OXIDOREDUCTASE"/>
    <property type="match status" value="1"/>
</dbReference>
<proteinExistence type="predicted"/>
<dbReference type="AlphaFoldDB" id="A0A1F6GU68"/>
<gene>
    <name evidence="2" type="ORF">A2557_14005</name>
</gene>
<sequence>MKKLVILGAGCAGTMVANKLRKRLSEKEWSITIIDQDNRHIYQPGLLFVPFGIYQPSEVVRPRSEFIGKGINFVQAQITRLDAKAQKVSTSAGEYAYDKVVVATGVYINPEEVDGMKEGYGKNCFDFYTLEGATALSKALREFKGGKLVLDIAEMPFKCPVAPLEFVYLADWYFHERGIRDKVEIRLVTPLPGAFTKPKATVFFTELIHQKGIKITPNFDLNEVDAKEGKIRSAGGAEEAFDLLVCIPPNLGARFLVESGVAMDEVGYVNTDKHTMKAVNHENMFVVGDGTNLPTSKAGSVAHFSAEVLVENFMREINGEPLKPEFDGHANCFIETGFDKAALIDFNYTFEPLPGKFPLPGIGPFSLLQESKANHWGKMMFKWVYWNKLITGEELPLAAQLNLAGKHQD</sequence>
<dbReference type="InterPro" id="IPR052541">
    <property type="entry name" value="SQRD"/>
</dbReference>
<dbReference type="InterPro" id="IPR036188">
    <property type="entry name" value="FAD/NAD-bd_sf"/>
</dbReference>
<dbReference type="PANTHER" id="PTHR43755">
    <property type="match status" value="1"/>
</dbReference>
<dbReference type="SUPFAM" id="SSF51905">
    <property type="entry name" value="FAD/NAD(P)-binding domain"/>
    <property type="match status" value="2"/>
</dbReference>
<reference evidence="2 3" key="1">
    <citation type="journal article" date="2016" name="Nat. Commun.">
        <title>Thousands of microbial genomes shed light on interconnected biogeochemical processes in an aquifer system.</title>
        <authorList>
            <person name="Anantharaman K."/>
            <person name="Brown C.T."/>
            <person name="Hug L.A."/>
            <person name="Sharon I."/>
            <person name="Castelle C.J."/>
            <person name="Probst A.J."/>
            <person name="Thomas B.C."/>
            <person name="Singh A."/>
            <person name="Wilkins M.J."/>
            <person name="Karaoz U."/>
            <person name="Brodie E.L."/>
            <person name="Williams K.H."/>
            <person name="Hubbard S.S."/>
            <person name="Banfield J.F."/>
        </authorList>
    </citation>
    <scope>NUCLEOTIDE SEQUENCE [LARGE SCALE GENOMIC DNA]</scope>
</reference>
<protein>
    <submittedName>
        <fullName evidence="2">Oxidoreductase</fullName>
    </submittedName>
</protein>
<evidence type="ECO:0000259" key="1">
    <source>
        <dbReference type="Pfam" id="PF07992"/>
    </source>
</evidence>
<name>A0A1F6GU68_9PROT</name>
<dbReference type="Pfam" id="PF07992">
    <property type="entry name" value="Pyr_redox_2"/>
    <property type="match status" value="1"/>
</dbReference>
<dbReference type="EMBL" id="MFNF01000033">
    <property type="protein sequence ID" value="OGH01541.1"/>
    <property type="molecule type" value="Genomic_DNA"/>
</dbReference>
<evidence type="ECO:0000313" key="3">
    <source>
        <dbReference type="Proteomes" id="UP000177583"/>
    </source>
</evidence>
<feature type="domain" description="FAD/NAD(P)-binding" evidence="1">
    <location>
        <begin position="3"/>
        <end position="140"/>
    </location>
</feature>
<dbReference type="Proteomes" id="UP000177583">
    <property type="component" value="Unassembled WGS sequence"/>
</dbReference>
<comment type="caution">
    <text evidence="2">The sequence shown here is derived from an EMBL/GenBank/DDBJ whole genome shotgun (WGS) entry which is preliminary data.</text>
</comment>